<protein>
    <submittedName>
        <fullName evidence="2">Uncharacterized protein</fullName>
    </submittedName>
</protein>
<feature type="region of interest" description="Disordered" evidence="1">
    <location>
        <begin position="1"/>
        <end position="23"/>
    </location>
</feature>
<dbReference type="BioCyc" id="AURANTIMONAS:SI859A1_01333-MONOMER"/>
<organism evidence="2 3">
    <name type="scientific">Aurantimonas manganoxydans (strain ATCC BAA-1229 / DSM 21871 / SI85-9A1)</name>
    <dbReference type="NCBI Taxonomy" id="287752"/>
    <lineage>
        <taxon>Bacteria</taxon>
        <taxon>Pseudomonadati</taxon>
        <taxon>Pseudomonadota</taxon>
        <taxon>Alphaproteobacteria</taxon>
        <taxon>Hyphomicrobiales</taxon>
        <taxon>Aurantimonadaceae</taxon>
        <taxon>Aurantimonas</taxon>
    </lineage>
</organism>
<evidence type="ECO:0000256" key="1">
    <source>
        <dbReference type="SAM" id="MobiDB-lite"/>
    </source>
</evidence>
<dbReference type="Proteomes" id="UP000000321">
    <property type="component" value="Unassembled WGS sequence"/>
</dbReference>
<proteinExistence type="predicted"/>
<sequence>MSRESDEFEPPIRRTSASCSGRKERRAAADMMASLKWTAWMTGVARGSLAQAETVSKLGSRAPYVVPCILDVHHPPTPRRRDTPMLAAILSAMRAMASAAAHLAAQGFRYAWWAVEWTVSLPGRMLSGGGGGSLPLPPDAAPPPDTAGEIAAMVAKRGKGRALPGALPSDLDPAPDGTDPVSATVHAYARASATDRRQVSLEALSPDQVSWLLRLQPHDLDRLAAAGGLVCGRLARGLGGGALGVEPCRRREPELTEAEVSGREEVPVVEGFAERVRRRRAGGPRLVMG</sequence>
<keyword evidence="3" id="KW-1185">Reference proteome</keyword>
<evidence type="ECO:0000313" key="3">
    <source>
        <dbReference type="Proteomes" id="UP000000321"/>
    </source>
</evidence>
<comment type="caution">
    <text evidence="2">The sequence shown here is derived from an EMBL/GenBank/DDBJ whole genome shotgun (WGS) entry which is preliminary data.</text>
</comment>
<dbReference type="HOGENOM" id="CLU_962492_0_0_5"/>
<dbReference type="AlphaFoldDB" id="Q1YIY7"/>
<accession>Q1YIY7</accession>
<dbReference type="EMBL" id="AAPJ01000003">
    <property type="protein sequence ID" value="EAS49980.1"/>
    <property type="molecule type" value="Genomic_DNA"/>
</dbReference>
<reference evidence="2 3" key="1">
    <citation type="journal article" date="2008" name="Appl. Environ. Microbiol.">
        <title>Genomic insights into Mn(II) oxidation by the marine alphaproteobacterium Aurantimonas sp. strain SI85-9A1.</title>
        <authorList>
            <person name="Dick G.J."/>
            <person name="Podell S."/>
            <person name="Johnson H.A."/>
            <person name="Rivera-Espinoza Y."/>
            <person name="Bernier-Latmani R."/>
            <person name="McCarthy J.K."/>
            <person name="Torpey J.W."/>
            <person name="Clement B.G."/>
            <person name="Gaasterland T."/>
            <person name="Tebo B.M."/>
        </authorList>
    </citation>
    <scope>NUCLEOTIDE SEQUENCE [LARGE SCALE GENOMIC DNA]</scope>
    <source>
        <strain evidence="2 3">SI85-9A1</strain>
    </source>
</reference>
<gene>
    <name evidence="2" type="ORF">SI859A1_01333</name>
</gene>
<evidence type="ECO:0000313" key="2">
    <source>
        <dbReference type="EMBL" id="EAS49980.1"/>
    </source>
</evidence>
<name>Q1YIY7_AURMS</name>